<dbReference type="Pfam" id="PF14113">
    <property type="entry name" value="Tae4"/>
    <property type="match status" value="1"/>
</dbReference>
<dbReference type="RefSeq" id="WP_128919537.1">
    <property type="nucleotide sequence ID" value="NZ_LBJQ01000081.1"/>
</dbReference>
<gene>
    <name evidence="1" type="ORF">XH99_19325</name>
</gene>
<proteinExistence type="predicted"/>
<evidence type="ECO:0000313" key="2">
    <source>
        <dbReference type="Proteomes" id="UP000289546"/>
    </source>
</evidence>
<dbReference type="Gene3D" id="3.90.1720.70">
    <property type="match status" value="1"/>
</dbReference>
<organism evidence="1 2">
    <name type="scientific">Bradyrhizobium nanningense</name>
    <dbReference type="NCBI Taxonomy" id="1325118"/>
    <lineage>
        <taxon>Bacteria</taxon>
        <taxon>Pseudomonadati</taxon>
        <taxon>Pseudomonadota</taxon>
        <taxon>Alphaproteobacteria</taxon>
        <taxon>Hyphomicrobiales</taxon>
        <taxon>Nitrobacteraceae</taxon>
        <taxon>Bradyrhizobium</taxon>
    </lineage>
</organism>
<dbReference type="EMBL" id="LBJQ01000081">
    <property type="protein sequence ID" value="RXH26525.1"/>
    <property type="molecule type" value="Genomic_DNA"/>
</dbReference>
<evidence type="ECO:0000313" key="1">
    <source>
        <dbReference type="EMBL" id="RXH26525.1"/>
    </source>
</evidence>
<comment type="caution">
    <text evidence="1">The sequence shown here is derived from an EMBL/GenBank/DDBJ whole genome shotgun (WGS) entry which is preliminary data.</text>
</comment>
<accession>A0A4Q0S3Y0</accession>
<reference evidence="1 2" key="1">
    <citation type="submission" date="2015-04" db="EMBL/GenBank/DDBJ databases">
        <title>Comparative genomics of rhizobia nodulating Arachis hypogaea in China.</title>
        <authorList>
            <person name="Li Y."/>
        </authorList>
    </citation>
    <scope>NUCLEOTIDE SEQUENCE [LARGE SCALE GENOMIC DNA]</scope>
    <source>
        <strain evidence="1 2">CCBAU 51757</strain>
    </source>
</reference>
<dbReference type="Proteomes" id="UP000289546">
    <property type="component" value="Unassembled WGS sequence"/>
</dbReference>
<dbReference type="OrthoDB" id="8225390at2"/>
<name>A0A4Q0S3Y0_9BRAD</name>
<dbReference type="InterPro" id="IPR025562">
    <property type="entry name" value="Tae4"/>
</dbReference>
<dbReference type="AlphaFoldDB" id="A0A4Q0S3Y0"/>
<sequence length="167" mass="18927">MGFINIGYSTLLANHPSMTDDFKTMINGSIKKFHDEPGHKNTCASKISWAFNHVDGHYINCDGDYGKGGVLVKKVRCLMDNDGWEYIFSTLDLRQYLNNRYGSGQMFSNTSKIGSRKGVIIFEPTDTSTIGHTDIWVDGQIHDADLYFGSWYSAVTNDRVFFWDLNS</sequence>
<keyword evidence="2" id="KW-1185">Reference proteome</keyword>
<protein>
    <submittedName>
        <fullName evidence="1">Uncharacterized protein</fullName>
    </submittedName>
</protein>